<organism evidence="1 2">
    <name type="scientific">Sinosuthora webbiana</name>
    <dbReference type="NCBI Taxonomy" id="337173"/>
    <lineage>
        <taxon>Eukaryota</taxon>
        <taxon>Metazoa</taxon>
        <taxon>Chordata</taxon>
        <taxon>Craniata</taxon>
        <taxon>Vertebrata</taxon>
        <taxon>Euteleostomi</taxon>
        <taxon>Archelosauria</taxon>
        <taxon>Archosauria</taxon>
        <taxon>Dinosauria</taxon>
        <taxon>Saurischia</taxon>
        <taxon>Theropoda</taxon>
        <taxon>Coelurosauria</taxon>
        <taxon>Aves</taxon>
        <taxon>Neognathae</taxon>
        <taxon>Neoaves</taxon>
        <taxon>Telluraves</taxon>
        <taxon>Australaves</taxon>
        <taxon>Passeriformes</taxon>
        <taxon>Sylvioidea</taxon>
        <taxon>Sylviidae</taxon>
        <taxon>Sinosuthora</taxon>
    </lineage>
</organism>
<accession>A0A7K4U4T8</accession>
<reference evidence="1 2" key="1">
    <citation type="submission" date="2019-09" db="EMBL/GenBank/DDBJ databases">
        <title>Bird 10,000 Genomes (B10K) Project - Family phase.</title>
        <authorList>
            <person name="Zhang G."/>
        </authorList>
    </citation>
    <scope>NUCLEOTIDE SEQUENCE [LARGE SCALE GENOMIC DNA]</scope>
    <source>
        <strain evidence="1">B10K-DU-002-08</strain>
        <tissue evidence="1">Muscle</tissue>
    </source>
</reference>
<keyword evidence="2" id="KW-1185">Reference proteome</keyword>
<evidence type="ECO:0000313" key="1">
    <source>
        <dbReference type="EMBL" id="NWR04593.1"/>
    </source>
</evidence>
<dbReference type="InterPro" id="IPR036116">
    <property type="entry name" value="FN3_sf"/>
</dbReference>
<name>A0A7K4U4T8_9SYLV</name>
<dbReference type="Gene3D" id="2.60.40.10">
    <property type="entry name" value="Immunoglobulins"/>
    <property type="match status" value="1"/>
</dbReference>
<dbReference type="InterPro" id="IPR013783">
    <property type="entry name" value="Ig-like_fold"/>
</dbReference>
<gene>
    <name evidence="1" type="primary">Dcc</name>
    <name evidence="1" type="ORF">SINWEB_R15857</name>
</gene>
<dbReference type="EMBL" id="VXBN01007614">
    <property type="protein sequence ID" value="NWR04593.1"/>
    <property type="molecule type" value="Genomic_DNA"/>
</dbReference>
<dbReference type="OrthoDB" id="114660at2759"/>
<dbReference type="SUPFAM" id="SSF49265">
    <property type="entry name" value="Fibronectin type III"/>
    <property type="match status" value="1"/>
</dbReference>
<comment type="caution">
    <text evidence="1">The sequence shown here is derived from an EMBL/GenBank/DDBJ whole genome shotgun (WGS) entry which is preliminary data.</text>
</comment>
<dbReference type="CDD" id="cd00063">
    <property type="entry name" value="FN3"/>
    <property type="match status" value="1"/>
</dbReference>
<feature type="non-terminal residue" evidence="1">
    <location>
        <position position="1"/>
    </location>
</feature>
<dbReference type="AlphaFoldDB" id="A0A7K4U4T8"/>
<protein>
    <submittedName>
        <fullName evidence="1">DCC protein</fullName>
    </submittedName>
</protein>
<evidence type="ECO:0000313" key="2">
    <source>
        <dbReference type="Proteomes" id="UP000580691"/>
    </source>
</evidence>
<dbReference type="Proteomes" id="UP000580691">
    <property type="component" value="Unassembled WGS sequence"/>
</dbReference>
<dbReference type="InterPro" id="IPR003961">
    <property type="entry name" value="FN3_dom"/>
</dbReference>
<feature type="non-terminal residue" evidence="1">
    <location>
        <position position="62"/>
    </location>
</feature>
<sequence length="62" mass="7082">FPFFPNFIWDFPLFPQSLDVDGRSYLLEGLKKFTDYGIKILAFNRHGAGIGSEEVLLKTLSD</sequence>
<proteinExistence type="predicted"/>